<dbReference type="Gene3D" id="1.10.10.10">
    <property type="entry name" value="Winged helix-like DNA-binding domain superfamily/Winged helix DNA-binding domain"/>
    <property type="match status" value="1"/>
</dbReference>
<reference evidence="7" key="1">
    <citation type="submission" date="2015-07" db="EMBL/GenBank/DDBJ databases">
        <title>Complete genome sequence and phylogenetic analysis of Limnochorda pilosa.</title>
        <authorList>
            <person name="Watanabe M."/>
            <person name="Kojima H."/>
            <person name="Fukui M."/>
        </authorList>
    </citation>
    <scope>NUCLEOTIDE SEQUENCE [LARGE SCALE GENOMIC DNA]</scope>
    <source>
        <strain evidence="7">HC45</strain>
    </source>
</reference>
<sequence length="162" mass="17556">MDGDPLIDPTSAGPRSLPGTIPAGVGREERGAGAWGSWACHTRPRAAIVWATKEPSPFLRYRDETAGFDVDRRPQQDRIAQGLKDLSGREREILELLANGLNNREIAAALYISPHTVKNHVSSIYRKLGADDRTRIAVTALRLGAAHLRDDLVPCGPGTTAL</sequence>
<dbReference type="Proteomes" id="UP000065807">
    <property type="component" value="Chromosome"/>
</dbReference>
<protein>
    <submittedName>
        <fullName evidence="6">LuxR family transcriptional regulator</fullName>
    </submittedName>
</protein>
<dbReference type="PROSITE" id="PS00622">
    <property type="entry name" value="HTH_LUXR_1"/>
    <property type="match status" value="1"/>
</dbReference>
<feature type="region of interest" description="Disordered" evidence="4">
    <location>
        <begin position="1"/>
        <end position="28"/>
    </location>
</feature>
<dbReference type="EMBL" id="AP014924">
    <property type="protein sequence ID" value="BAS28805.1"/>
    <property type="molecule type" value="Genomic_DNA"/>
</dbReference>
<dbReference type="PANTHER" id="PTHR44688:SF16">
    <property type="entry name" value="DNA-BINDING TRANSCRIPTIONAL ACTIVATOR DEVR_DOSR"/>
    <property type="match status" value="1"/>
</dbReference>
<accession>A0A0K2SNW2</accession>
<evidence type="ECO:0000313" key="6">
    <source>
        <dbReference type="EMBL" id="BAS28805.1"/>
    </source>
</evidence>
<dbReference type="PROSITE" id="PS50043">
    <property type="entry name" value="HTH_LUXR_2"/>
    <property type="match status" value="1"/>
</dbReference>
<dbReference type="SMART" id="SM00421">
    <property type="entry name" value="HTH_LUXR"/>
    <property type="match status" value="1"/>
</dbReference>
<evidence type="ECO:0000256" key="4">
    <source>
        <dbReference type="SAM" id="MobiDB-lite"/>
    </source>
</evidence>
<organism evidence="6 7">
    <name type="scientific">Limnochorda pilosa</name>
    <dbReference type="NCBI Taxonomy" id="1555112"/>
    <lineage>
        <taxon>Bacteria</taxon>
        <taxon>Bacillati</taxon>
        <taxon>Bacillota</taxon>
        <taxon>Limnochordia</taxon>
        <taxon>Limnochordales</taxon>
        <taxon>Limnochordaceae</taxon>
        <taxon>Limnochorda</taxon>
    </lineage>
</organism>
<evidence type="ECO:0000256" key="3">
    <source>
        <dbReference type="ARBA" id="ARBA00023163"/>
    </source>
</evidence>
<dbReference type="Pfam" id="PF00196">
    <property type="entry name" value="GerE"/>
    <property type="match status" value="1"/>
</dbReference>
<reference evidence="7" key="2">
    <citation type="journal article" date="2016" name="Int. J. Syst. Evol. Microbiol.">
        <title>Complete genome sequence and cell structure of Limnochorda pilosa, a Gram-negative spore-former within the phylum Firmicutes.</title>
        <authorList>
            <person name="Watanabe M."/>
            <person name="Kojima H."/>
            <person name="Fukui M."/>
        </authorList>
    </citation>
    <scope>NUCLEOTIDE SEQUENCE [LARGE SCALE GENOMIC DNA]</scope>
    <source>
        <strain evidence="7">HC45</strain>
    </source>
</reference>
<dbReference type="PANTHER" id="PTHR44688">
    <property type="entry name" value="DNA-BINDING TRANSCRIPTIONAL ACTIVATOR DEVR_DOSR"/>
    <property type="match status" value="1"/>
</dbReference>
<dbReference type="InterPro" id="IPR036388">
    <property type="entry name" value="WH-like_DNA-bd_sf"/>
</dbReference>
<keyword evidence="2" id="KW-0238">DNA-binding</keyword>
<gene>
    <name evidence="6" type="ORF">LIP_2976</name>
</gene>
<proteinExistence type="predicted"/>
<dbReference type="GO" id="GO:0006355">
    <property type="term" value="P:regulation of DNA-templated transcription"/>
    <property type="evidence" value="ECO:0007669"/>
    <property type="project" value="InterPro"/>
</dbReference>
<feature type="domain" description="HTH luxR-type" evidence="5">
    <location>
        <begin position="79"/>
        <end position="144"/>
    </location>
</feature>
<dbReference type="PRINTS" id="PR00038">
    <property type="entry name" value="HTHLUXR"/>
</dbReference>
<dbReference type="KEGG" id="lpil:LIP_2976"/>
<keyword evidence="7" id="KW-1185">Reference proteome</keyword>
<dbReference type="GO" id="GO:0003677">
    <property type="term" value="F:DNA binding"/>
    <property type="evidence" value="ECO:0007669"/>
    <property type="project" value="UniProtKB-KW"/>
</dbReference>
<dbReference type="InterPro" id="IPR016032">
    <property type="entry name" value="Sig_transdc_resp-reg_C-effctor"/>
</dbReference>
<dbReference type="AlphaFoldDB" id="A0A0K2SNW2"/>
<evidence type="ECO:0000259" key="5">
    <source>
        <dbReference type="PROSITE" id="PS50043"/>
    </source>
</evidence>
<keyword evidence="3" id="KW-0804">Transcription</keyword>
<dbReference type="CDD" id="cd06170">
    <property type="entry name" value="LuxR_C_like"/>
    <property type="match status" value="1"/>
</dbReference>
<dbReference type="SUPFAM" id="SSF46894">
    <property type="entry name" value="C-terminal effector domain of the bipartite response regulators"/>
    <property type="match status" value="1"/>
</dbReference>
<dbReference type="STRING" id="1555112.LIP_2976"/>
<evidence type="ECO:0000256" key="2">
    <source>
        <dbReference type="ARBA" id="ARBA00023125"/>
    </source>
</evidence>
<evidence type="ECO:0000313" key="7">
    <source>
        <dbReference type="Proteomes" id="UP000065807"/>
    </source>
</evidence>
<evidence type="ECO:0000256" key="1">
    <source>
        <dbReference type="ARBA" id="ARBA00023015"/>
    </source>
</evidence>
<dbReference type="InterPro" id="IPR000792">
    <property type="entry name" value="Tscrpt_reg_LuxR_C"/>
</dbReference>
<name>A0A0K2SNW2_LIMPI</name>
<keyword evidence="1" id="KW-0805">Transcription regulation</keyword>